<keyword evidence="3" id="KW-1185">Reference proteome</keyword>
<comment type="caution">
    <text evidence="2">The sequence shown here is derived from an EMBL/GenBank/DDBJ whole genome shotgun (WGS) entry which is preliminary data.</text>
</comment>
<dbReference type="EMBL" id="JEMT01030191">
    <property type="protein sequence ID" value="EXX50144.1"/>
    <property type="molecule type" value="Genomic_DNA"/>
</dbReference>
<dbReference type="Proteomes" id="UP000022910">
    <property type="component" value="Unassembled WGS sequence"/>
</dbReference>
<organism evidence="2 3">
    <name type="scientific">Rhizophagus irregularis (strain DAOM 197198w)</name>
    <name type="common">Glomus intraradices</name>
    <dbReference type="NCBI Taxonomy" id="1432141"/>
    <lineage>
        <taxon>Eukaryota</taxon>
        <taxon>Fungi</taxon>
        <taxon>Fungi incertae sedis</taxon>
        <taxon>Mucoromycota</taxon>
        <taxon>Glomeromycotina</taxon>
        <taxon>Glomeromycetes</taxon>
        <taxon>Glomerales</taxon>
        <taxon>Glomeraceae</taxon>
        <taxon>Rhizophagus</taxon>
    </lineage>
</organism>
<evidence type="ECO:0000259" key="1">
    <source>
        <dbReference type="Pfam" id="PF05699"/>
    </source>
</evidence>
<evidence type="ECO:0000313" key="3">
    <source>
        <dbReference type="Proteomes" id="UP000022910"/>
    </source>
</evidence>
<accession>A0A015J5I5</accession>
<dbReference type="GO" id="GO:0046983">
    <property type="term" value="F:protein dimerization activity"/>
    <property type="evidence" value="ECO:0007669"/>
    <property type="project" value="InterPro"/>
</dbReference>
<name>A0A015J5I5_RHIIW</name>
<proteinExistence type="predicted"/>
<dbReference type="HOGENOM" id="CLU_143020_0_0_1"/>
<feature type="domain" description="HAT C-terminal dimerisation" evidence="1">
    <location>
        <begin position="94"/>
        <end position="128"/>
    </location>
</feature>
<protein>
    <recommendedName>
        <fullName evidence="1">HAT C-terminal dimerisation domain-containing protein</fullName>
    </recommendedName>
</protein>
<gene>
    <name evidence="2" type="ORF">RirG_273650</name>
</gene>
<dbReference type="OrthoDB" id="2407992at2759"/>
<sequence length="155" mass="17933">MTENEILEYDTNAFFFFLITDDNTNLTEINSINNNHNVTLINDDTPDNTNETALTPSKSITKHMPKRRKIDPVWDFIDDTDNNNLVNFATKNIPSEQIFSVAKHTISPTRNRLLTENVRASLCLKTWYEAILLKIIRKINKTSANMYLNNIDIKN</sequence>
<evidence type="ECO:0000313" key="2">
    <source>
        <dbReference type="EMBL" id="EXX50144.1"/>
    </source>
</evidence>
<dbReference type="Pfam" id="PF05699">
    <property type="entry name" value="Dimer_Tnp_hAT"/>
    <property type="match status" value="1"/>
</dbReference>
<reference evidence="2 3" key="1">
    <citation type="submission" date="2014-02" db="EMBL/GenBank/DDBJ databases">
        <title>Single nucleus genome sequencing reveals high similarity among nuclei of an endomycorrhizal fungus.</title>
        <authorList>
            <person name="Lin K."/>
            <person name="Geurts R."/>
            <person name="Zhang Z."/>
            <person name="Limpens E."/>
            <person name="Saunders D.G."/>
            <person name="Mu D."/>
            <person name="Pang E."/>
            <person name="Cao H."/>
            <person name="Cha H."/>
            <person name="Lin T."/>
            <person name="Zhou Q."/>
            <person name="Shang Y."/>
            <person name="Li Y."/>
            <person name="Ivanov S."/>
            <person name="Sharma T."/>
            <person name="Velzen R.V."/>
            <person name="Ruijter N.D."/>
            <person name="Aanen D.K."/>
            <person name="Win J."/>
            <person name="Kamoun S."/>
            <person name="Bisseling T."/>
            <person name="Huang S."/>
        </authorList>
    </citation>
    <scope>NUCLEOTIDE SEQUENCE [LARGE SCALE GENOMIC DNA]</scope>
    <source>
        <strain evidence="3">DAOM197198w</strain>
    </source>
</reference>
<dbReference type="AlphaFoldDB" id="A0A015J5I5"/>
<dbReference type="InterPro" id="IPR008906">
    <property type="entry name" value="HATC_C_dom"/>
</dbReference>